<dbReference type="EMBL" id="CP003620">
    <property type="protein sequence ID" value="AFZ11532.1"/>
    <property type="molecule type" value="Genomic_DNA"/>
</dbReference>
<proteinExistence type="predicted"/>
<reference evidence="1 2" key="1">
    <citation type="submission" date="2012-06" db="EMBL/GenBank/DDBJ databases">
        <title>Finished chromosome of genome of Crinalium epipsammum PCC 9333.</title>
        <authorList>
            <consortium name="US DOE Joint Genome Institute"/>
            <person name="Gugger M."/>
            <person name="Coursin T."/>
            <person name="Rippka R."/>
            <person name="Tandeau De Marsac N."/>
            <person name="Huntemann M."/>
            <person name="Wei C.-L."/>
            <person name="Han J."/>
            <person name="Detter J.C."/>
            <person name="Han C."/>
            <person name="Tapia R."/>
            <person name="Davenport K."/>
            <person name="Daligault H."/>
            <person name="Erkkila T."/>
            <person name="Gu W."/>
            <person name="Munk A.C.C."/>
            <person name="Teshima H."/>
            <person name="Xu Y."/>
            <person name="Chain P."/>
            <person name="Chen A."/>
            <person name="Krypides N."/>
            <person name="Mavromatis K."/>
            <person name="Markowitz V."/>
            <person name="Szeto E."/>
            <person name="Ivanova N."/>
            <person name="Mikhailova N."/>
            <person name="Ovchinnikova G."/>
            <person name="Pagani I."/>
            <person name="Pati A."/>
            <person name="Goodwin L."/>
            <person name="Peters L."/>
            <person name="Pitluck S."/>
            <person name="Woyke T."/>
            <person name="Kerfeld C."/>
        </authorList>
    </citation>
    <scope>NUCLEOTIDE SEQUENCE [LARGE SCALE GENOMIC DNA]</scope>
    <source>
        <strain evidence="1 2">PCC 9333</strain>
    </source>
</reference>
<accession>K9VVN3</accession>
<sequence length="176" mass="20772">MKDLKNFLPLHLYGKGQAKDYSSLLQEIEKKESQIIWDNNRPIRLIKVCRVRVICGDQELYEDRQVFSDGRVRKRGIRGLAEKLFKDEKEEIAAKRALKEELGLSDEASTLVSIHFNGIDNEEKESPSYPGLKTRYLFWDFIAYLPVQYWQEEFVEGCEDDVKQTYFVWRKIADNN</sequence>
<dbReference type="eggNOG" id="ENOG5033H14">
    <property type="taxonomic scope" value="Bacteria"/>
</dbReference>
<keyword evidence="2" id="KW-1185">Reference proteome</keyword>
<organism evidence="1 2">
    <name type="scientific">Crinalium epipsammum PCC 9333</name>
    <dbReference type="NCBI Taxonomy" id="1173022"/>
    <lineage>
        <taxon>Bacteria</taxon>
        <taxon>Bacillati</taxon>
        <taxon>Cyanobacteriota</taxon>
        <taxon>Cyanophyceae</taxon>
        <taxon>Gomontiellales</taxon>
        <taxon>Gomontiellaceae</taxon>
        <taxon>Crinalium</taxon>
    </lineage>
</organism>
<gene>
    <name evidence="1" type="ORF">Cri9333_0586</name>
</gene>
<name>K9VVN3_9CYAN</name>
<dbReference type="AlphaFoldDB" id="K9VVN3"/>
<evidence type="ECO:0000313" key="2">
    <source>
        <dbReference type="Proteomes" id="UP000010472"/>
    </source>
</evidence>
<evidence type="ECO:0000313" key="1">
    <source>
        <dbReference type="EMBL" id="AFZ11532.1"/>
    </source>
</evidence>
<dbReference type="PANTHER" id="PTHR36395:SF1">
    <property type="entry name" value="RING-H2 ZINC FINGER PROTEIN"/>
    <property type="match status" value="1"/>
</dbReference>
<dbReference type="STRING" id="1173022.Cri9333_0586"/>
<evidence type="ECO:0008006" key="3">
    <source>
        <dbReference type="Google" id="ProtNLM"/>
    </source>
</evidence>
<dbReference type="Proteomes" id="UP000010472">
    <property type="component" value="Chromosome"/>
</dbReference>
<dbReference type="KEGG" id="cep:Cri9333_0586"/>
<dbReference type="PANTHER" id="PTHR36395">
    <property type="entry name" value="RING-H2 ZINC FINGER PROTEIN"/>
    <property type="match status" value="1"/>
</dbReference>
<protein>
    <recommendedName>
        <fullName evidence="3">NUDIX hydrolase</fullName>
    </recommendedName>
</protein>
<dbReference type="HOGENOM" id="CLU_1522710_0_0_3"/>